<dbReference type="InterPro" id="IPR058730">
    <property type="entry name" value="U-box_ZFPL1-like"/>
</dbReference>
<dbReference type="OrthoDB" id="1916590at2759"/>
<evidence type="ECO:0000256" key="3">
    <source>
        <dbReference type="ARBA" id="ARBA00022409"/>
    </source>
</evidence>
<keyword evidence="9 11" id="KW-0472">Membrane</keyword>
<gene>
    <name evidence="13" type="primary">ZFPL1</name>
</gene>
<dbReference type="GeneTree" id="ENSGT00390000009753"/>
<dbReference type="Ensembl" id="ENSNNAT00000008147.1">
    <property type="protein sequence ID" value="ENSNNAP00000007766.1"/>
    <property type="gene ID" value="ENSNNAG00000005205.1"/>
</dbReference>
<dbReference type="CDD" id="cd16487">
    <property type="entry name" value="mRING-H2-C3DHC3_ZFPL1"/>
    <property type="match status" value="1"/>
</dbReference>
<comment type="domain">
    <text evidence="11">The B box-type and RING-type zinc fingers although degenerate play a central role in function of the protein.</text>
</comment>
<dbReference type="InterPro" id="IPR013083">
    <property type="entry name" value="Znf_RING/FYVE/PHD"/>
</dbReference>
<keyword evidence="7 11" id="KW-0862">Zinc</keyword>
<keyword evidence="11" id="KW-0333">Golgi apparatus</keyword>
<keyword evidence="6 10" id="KW-0863">Zinc-finger</keyword>
<dbReference type="Pfam" id="PF25998">
    <property type="entry name" value="U-box_ZFPL1"/>
    <property type="match status" value="1"/>
</dbReference>
<accession>A0A8C6VR24</accession>
<dbReference type="OMA" id="CEHCMVA"/>
<dbReference type="GO" id="GO:0005794">
    <property type="term" value="C:Golgi apparatus"/>
    <property type="evidence" value="ECO:0007669"/>
    <property type="project" value="UniProtKB-SubCell"/>
</dbReference>
<evidence type="ECO:0000256" key="2">
    <source>
        <dbReference type="ARBA" id="ARBA00005561"/>
    </source>
</evidence>
<keyword evidence="11" id="KW-0813">Transport</keyword>
<dbReference type="AlphaFoldDB" id="A0A8C6VR24"/>
<evidence type="ECO:0000256" key="1">
    <source>
        <dbReference type="ARBA" id="ARBA00004612"/>
    </source>
</evidence>
<evidence type="ECO:0000259" key="12">
    <source>
        <dbReference type="PROSITE" id="PS50089"/>
    </source>
</evidence>
<feature type="domain" description="RING-type" evidence="12">
    <location>
        <begin position="53"/>
        <end position="101"/>
    </location>
</feature>
<dbReference type="SUPFAM" id="SSF57850">
    <property type="entry name" value="RING/U-box"/>
    <property type="match status" value="1"/>
</dbReference>
<keyword evidence="5 11" id="KW-0479">Metal-binding</keyword>
<name>A0A8C6VR24_NAJNA</name>
<evidence type="ECO:0000313" key="13">
    <source>
        <dbReference type="Ensembl" id="ENSNNAP00000007766.1"/>
    </source>
</evidence>
<reference evidence="13" key="1">
    <citation type="submission" date="2025-08" db="UniProtKB">
        <authorList>
            <consortium name="Ensembl"/>
        </authorList>
    </citation>
    <scope>IDENTIFICATION</scope>
</reference>
<comment type="subcellular location">
    <subcellularLocation>
        <location evidence="1 11">Golgi apparatus</location>
        <location evidence="1 11">cis-Golgi network membrane</location>
        <topology evidence="1 11">Single-pass membrane protein</topology>
    </subcellularLocation>
</comment>
<evidence type="ECO:0000256" key="4">
    <source>
        <dbReference type="ARBA" id="ARBA00022692"/>
    </source>
</evidence>
<keyword evidence="11" id="KW-0931">ER-Golgi transport</keyword>
<sequence length="349" mass="38890">MGLCKCPKRKVTNLFCFEHRVNVCEYCIVANHAKCIVQSYLQWLQDSDYNPNCRLCNALLSNKETVRLVCYDLFHWSCLNEMANQLPQNTAPAGYQCPSCQGPVFPPTNLVSPVASALRDKLCTVNWARAGLRLPLIDETEVTQEMDTHNASDCSDWSSFTVLNSEEAAPQSSASSAFTYSASCNFDSSQQQQQQSLNNGSVADQHTIISMSDGASSSRKIYDTREAGVGQDSSTTIDFDEDKYRRRPMLGWFAQLLKLATWKQADVTRLHVCGDGSVLQLTVAAFSNRNRFGTRKQPRSLMQRFVIFLLIGGIGFLTLVVVMMKLGRASADNDPSLDPKFNPHIRVGQ</sequence>
<protein>
    <recommendedName>
        <fullName evidence="3 11">Zinc finger protein-like 1</fullName>
    </recommendedName>
</protein>
<evidence type="ECO:0000313" key="14">
    <source>
        <dbReference type="Proteomes" id="UP000694559"/>
    </source>
</evidence>
<reference evidence="13" key="2">
    <citation type="submission" date="2025-09" db="UniProtKB">
        <authorList>
            <consortium name="Ensembl"/>
        </authorList>
    </citation>
    <scope>IDENTIFICATION</scope>
</reference>
<feature type="transmembrane region" description="Helical" evidence="11">
    <location>
        <begin position="305"/>
        <end position="324"/>
    </location>
</feature>
<evidence type="ECO:0000256" key="7">
    <source>
        <dbReference type="ARBA" id="ARBA00022833"/>
    </source>
</evidence>
<evidence type="ECO:0000256" key="9">
    <source>
        <dbReference type="ARBA" id="ARBA00023136"/>
    </source>
</evidence>
<dbReference type="GO" id="GO:0008270">
    <property type="term" value="F:zinc ion binding"/>
    <property type="evidence" value="ECO:0007669"/>
    <property type="project" value="UniProtKB-UniRule"/>
</dbReference>
<evidence type="ECO:0000256" key="11">
    <source>
        <dbReference type="RuleBase" id="RU369078"/>
    </source>
</evidence>
<dbReference type="PANTHER" id="PTHR12981:SF0">
    <property type="entry name" value="ZINC FINGER PROTEIN-LIKE 1"/>
    <property type="match status" value="1"/>
</dbReference>
<keyword evidence="8 11" id="KW-1133">Transmembrane helix</keyword>
<dbReference type="Pfam" id="PF25993">
    <property type="entry name" value="zf-B_box_ZFPL1"/>
    <property type="match status" value="1"/>
</dbReference>
<proteinExistence type="inferred from homology"/>
<keyword evidence="4 11" id="KW-0812">Transmembrane</keyword>
<dbReference type="Proteomes" id="UP000694559">
    <property type="component" value="Unplaced"/>
</dbReference>
<organism evidence="13 14">
    <name type="scientific">Naja naja</name>
    <name type="common">Indian cobra</name>
    <dbReference type="NCBI Taxonomy" id="35670"/>
    <lineage>
        <taxon>Eukaryota</taxon>
        <taxon>Metazoa</taxon>
        <taxon>Chordata</taxon>
        <taxon>Craniata</taxon>
        <taxon>Vertebrata</taxon>
        <taxon>Euteleostomi</taxon>
        <taxon>Lepidosauria</taxon>
        <taxon>Squamata</taxon>
        <taxon>Bifurcata</taxon>
        <taxon>Unidentata</taxon>
        <taxon>Episquamata</taxon>
        <taxon>Toxicofera</taxon>
        <taxon>Serpentes</taxon>
        <taxon>Colubroidea</taxon>
        <taxon>Elapidae</taxon>
        <taxon>Elapinae</taxon>
        <taxon>Naja</taxon>
    </lineage>
</organism>
<dbReference type="InterPro" id="IPR001841">
    <property type="entry name" value="Znf_RING"/>
</dbReference>
<comment type="similarity">
    <text evidence="2 11">Belongs to the ZFPL1 family.</text>
</comment>
<evidence type="ECO:0000256" key="5">
    <source>
        <dbReference type="ARBA" id="ARBA00022723"/>
    </source>
</evidence>
<dbReference type="InterPro" id="IPR058731">
    <property type="entry name" value="Znf-B_box_ZFPL1-like"/>
</dbReference>
<dbReference type="InterPro" id="IPR039043">
    <property type="entry name" value="ZFPL1"/>
</dbReference>
<dbReference type="PANTHER" id="PTHR12981">
    <property type="entry name" value="ZINC FINGER PROTEIN-LIKE 1"/>
    <property type="match status" value="1"/>
</dbReference>
<comment type="function">
    <text evidence="11">Required for cis-Golgi integrity and efficient ER to Golgi transport.</text>
</comment>
<dbReference type="GO" id="GO:0016192">
    <property type="term" value="P:vesicle-mediated transport"/>
    <property type="evidence" value="ECO:0007669"/>
    <property type="project" value="UniProtKB-KW"/>
</dbReference>
<dbReference type="PROSITE" id="PS50089">
    <property type="entry name" value="ZF_RING_2"/>
    <property type="match status" value="1"/>
</dbReference>
<keyword evidence="14" id="KW-1185">Reference proteome</keyword>
<evidence type="ECO:0000256" key="8">
    <source>
        <dbReference type="ARBA" id="ARBA00022989"/>
    </source>
</evidence>
<evidence type="ECO:0000256" key="6">
    <source>
        <dbReference type="ARBA" id="ARBA00022771"/>
    </source>
</evidence>
<dbReference type="Gene3D" id="3.30.40.10">
    <property type="entry name" value="Zinc/RING finger domain, C3HC4 (zinc finger)"/>
    <property type="match status" value="1"/>
</dbReference>
<evidence type="ECO:0000256" key="10">
    <source>
        <dbReference type="PROSITE-ProRule" id="PRU00175"/>
    </source>
</evidence>